<dbReference type="InterPro" id="IPR028108">
    <property type="entry name" value="DUF4505"/>
</dbReference>
<evidence type="ECO:0000313" key="2">
    <source>
        <dbReference type="EMBL" id="CAG7693768.1"/>
    </source>
</evidence>
<gene>
    <name evidence="2" type="ORF">AFUS01_LOCUS3797</name>
</gene>
<dbReference type="PANTHER" id="PTHR31449">
    <property type="entry name" value="UPF0598 PROTEIN C8ORF82"/>
    <property type="match status" value="1"/>
</dbReference>
<sequence length="188" mass="22075">MRWFPILCKEFSYTQGQYRGKVREYFYYIDHNGMLFMDDSRMKNFTSCFKDVKFLNFFFNRLKVNNTGFYTEHFPYVSPCGIEQNFVRVDDLPIVYTKLNGEDCDTELVINGSGLTFPFDPAKVFMKDNGRIYHAGPEKLKGVGLLSSKLAIQLSPRIVMEDNKCKYFRWKGEQVLVSDEVEKLIEAR</sequence>
<accession>A0A8J2NU22</accession>
<comment type="caution">
    <text evidence="2">The sequence shown here is derived from an EMBL/GenBank/DDBJ whole genome shotgun (WGS) entry which is preliminary data.</text>
</comment>
<protein>
    <submittedName>
        <fullName evidence="2">Uncharacterized protein</fullName>
    </submittedName>
</protein>
<dbReference type="Pfam" id="PF14956">
    <property type="entry name" value="DUF4505"/>
    <property type="match status" value="1"/>
</dbReference>
<dbReference type="AlphaFoldDB" id="A0A8J2NU22"/>
<dbReference type="EMBL" id="CAJVCH010023015">
    <property type="protein sequence ID" value="CAG7693768.1"/>
    <property type="molecule type" value="Genomic_DNA"/>
</dbReference>
<reference evidence="2" key="1">
    <citation type="submission" date="2021-06" db="EMBL/GenBank/DDBJ databases">
        <authorList>
            <person name="Hodson N. C."/>
            <person name="Mongue J. A."/>
            <person name="Jaron S. K."/>
        </authorList>
    </citation>
    <scope>NUCLEOTIDE SEQUENCE</scope>
</reference>
<evidence type="ECO:0000256" key="1">
    <source>
        <dbReference type="ARBA" id="ARBA00006322"/>
    </source>
</evidence>
<dbReference type="OrthoDB" id="10260024at2759"/>
<dbReference type="PANTHER" id="PTHR31449:SF3">
    <property type="entry name" value="UPF0598 PROTEIN C8ORF82"/>
    <property type="match status" value="1"/>
</dbReference>
<organism evidence="2 3">
    <name type="scientific">Allacma fusca</name>
    <dbReference type="NCBI Taxonomy" id="39272"/>
    <lineage>
        <taxon>Eukaryota</taxon>
        <taxon>Metazoa</taxon>
        <taxon>Ecdysozoa</taxon>
        <taxon>Arthropoda</taxon>
        <taxon>Hexapoda</taxon>
        <taxon>Collembola</taxon>
        <taxon>Symphypleona</taxon>
        <taxon>Sminthuridae</taxon>
        <taxon>Allacma</taxon>
    </lineage>
</organism>
<comment type="similarity">
    <text evidence="1">Belongs to the UPF0598 family.</text>
</comment>
<name>A0A8J2NU22_9HEXA</name>
<keyword evidence="3" id="KW-1185">Reference proteome</keyword>
<evidence type="ECO:0000313" key="3">
    <source>
        <dbReference type="Proteomes" id="UP000708208"/>
    </source>
</evidence>
<proteinExistence type="inferred from homology"/>
<dbReference type="Proteomes" id="UP000708208">
    <property type="component" value="Unassembled WGS sequence"/>
</dbReference>